<evidence type="ECO:0000313" key="13">
    <source>
        <dbReference type="WBParaSite" id="ACRNAN_Path_340.g1312.t1"/>
    </source>
</evidence>
<evidence type="ECO:0000256" key="2">
    <source>
        <dbReference type="ARBA" id="ARBA00008184"/>
    </source>
</evidence>
<feature type="active site" description="Proton acceptor" evidence="7 8">
    <location>
        <position position="158"/>
    </location>
</feature>
<keyword evidence="7" id="KW-0539">Nucleus</keyword>
<keyword evidence="12" id="KW-1185">Reference proteome</keyword>
<dbReference type="InterPro" id="IPR005122">
    <property type="entry name" value="Uracil-DNA_glycosylase-like"/>
</dbReference>
<dbReference type="GO" id="GO:0005739">
    <property type="term" value="C:mitochondrion"/>
    <property type="evidence" value="ECO:0007669"/>
    <property type="project" value="UniProtKB-SubCell"/>
</dbReference>
<accession>A0A914C5F6</accession>
<comment type="function">
    <text evidence="7 9">Excises uracil residues from the DNA which can arise as a result of misincorporation of dUMP residues by DNA polymerase or due to deamination of cytosine.</text>
</comment>
<dbReference type="InterPro" id="IPR036895">
    <property type="entry name" value="Uracil-DNA_glycosylase-like_sf"/>
</dbReference>
<evidence type="ECO:0000256" key="5">
    <source>
        <dbReference type="ARBA" id="ARBA00022801"/>
    </source>
</evidence>
<dbReference type="SMART" id="SM00986">
    <property type="entry name" value="UDG"/>
    <property type="match status" value="1"/>
</dbReference>
<evidence type="ECO:0000256" key="8">
    <source>
        <dbReference type="PROSITE-ProRule" id="PRU10072"/>
    </source>
</evidence>
<protein>
    <recommendedName>
        <fullName evidence="3 7">Uracil-DNA glycosylase</fullName>
        <shortName evidence="7">UDG</shortName>
        <ecNumber evidence="3 7">3.2.2.27</ecNumber>
    </recommendedName>
</protein>
<keyword evidence="6 7" id="KW-0234">DNA repair</keyword>
<dbReference type="AlphaFoldDB" id="A0A914C5F6"/>
<dbReference type="GO" id="GO:0005634">
    <property type="term" value="C:nucleus"/>
    <property type="evidence" value="ECO:0007669"/>
    <property type="project" value="UniProtKB-SubCell"/>
</dbReference>
<dbReference type="GO" id="GO:0004844">
    <property type="term" value="F:uracil DNA N-glycosylase activity"/>
    <property type="evidence" value="ECO:0007669"/>
    <property type="project" value="UniProtKB-UniRule"/>
</dbReference>
<dbReference type="SMART" id="SM00987">
    <property type="entry name" value="UreE_C"/>
    <property type="match status" value="1"/>
</dbReference>
<evidence type="ECO:0000256" key="10">
    <source>
        <dbReference type="SAM" id="MobiDB-lite"/>
    </source>
</evidence>
<evidence type="ECO:0000256" key="9">
    <source>
        <dbReference type="RuleBase" id="RU003780"/>
    </source>
</evidence>
<evidence type="ECO:0000256" key="6">
    <source>
        <dbReference type="ARBA" id="ARBA00023204"/>
    </source>
</evidence>
<evidence type="ECO:0000256" key="7">
    <source>
        <dbReference type="HAMAP-Rule" id="MF_03166"/>
    </source>
</evidence>
<comment type="catalytic activity">
    <reaction evidence="1 7 9">
        <text>Hydrolyzes single-stranded DNA or mismatched double-stranded DNA and polynucleotides, releasing free uracil.</text>
        <dbReference type="EC" id="3.2.2.27"/>
    </reaction>
</comment>
<comment type="subcellular location">
    <subcellularLocation>
        <location evidence="7">Mitochondrion</location>
    </subcellularLocation>
    <subcellularLocation>
        <location evidence="7">Nucleus</location>
    </subcellularLocation>
</comment>
<evidence type="ECO:0000313" key="12">
    <source>
        <dbReference type="Proteomes" id="UP000887540"/>
    </source>
</evidence>
<dbReference type="Proteomes" id="UP000887540">
    <property type="component" value="Unplaced"/>
</dbReference>
<dbReference type="GO" id="GO:0097510">
    <property type="term" value="P:base-excision repair, AP site formation via deaminated base removal"/>
    <property type="evidence" value="ECO:0007669"/>
    <property type="project" value="TreeGrafter"/>
</dbReference>
<dbReference type="CDD" id="cd10027">
    <property type="entry name" value="UDG-F1-like"/>
    <property type="match status" value="1"/>
</dbReference>
<dbReference type="NCBIfam" id="NF003588">
    <property type="entry name" value="PRK05254.1-1"/>
    <property type="match status" value="1"/>
</dbReference>
<comment type="similarity">
    <text evidence="2 7 9">Belongs to the uracil-DNA glycosylase (UDG) superfamily. UNG family.</text>
</comment>
<keyword evidence="5 7" id="KW-0378">Hydrolase</keyword>
<dbReference type="NCBIfam" id="TIGR00628">
    <property type="entry name" value="ung"/>
    <property type="match status" value="1"/>
</dbReference>
<dbReference type="SUPFAM" id="SSF52141">
    <property type="entry name" value="Uracil-DNA glycosylase-like"/>
    <property type="match status" value="1"/>
</dbReference>
<organism evidence="12 13">
    <name type="scientific">Acrobeloides nanus</name>
    <dbReference type="NCBI Taxonomy" id="290746"/>
    <lineage>
        <taxon>Eukaryota</taxon>
        <taxon>Metazoa</taxon>
        <taxon>Ecdysozoa</taxon>
        <taxon>Nematoda</taxon>
        <taxon>Chromadorea</taxon>
        <taxon>Rhabditida</taxon>
        <taxon>Tylenchina</taxon>
        <taxon>Cephalobomorpha</taxon>
        <taxon>Cephaloboidea</taxon>
        <taxon>Cephalobidae</taxon>
        <taxon>Acrobeloides</taxon>
    </lineage>
</organism>
<dbReference type="PANTHER" id="PTHR11264:SF7">
    <property type="entry name" value="URACIL-DNA GLYCOSYLASE"/>
    <property type="match status" value="1"/>
</dbReference>
<proteinExistence type="inferred from homology"/>
<dbReference type="PANTHER" id="PTHR11264">
    <property type="entry name" value="URACIL-DNA GLYCOSYLASE"/>
    <property type="match status" value="1"/>
</dbReference>
<feature type="domain" description="Uracil-DNA glycosylase-like" evidence="11">
    <location>
        <begin position="143"/>
        <end position="303"/>
    </location>
</feature>
<dbReference type="EC" id="3.2.2.27" evidence="3 7"/>
<evidence type="ECO:0000256" key="3">
    <source>
        <dbReference type="ARBA" id="ARBA00012030"/>
    </source>
</evidence>
<evidence type="ECO:0000259" key="11">
    <source>
        <dbReference type="SMART" id="SM00986"/>
    </source>
</evidence>
<dbReference type="FunFam" id="3.40.470.10:FF:000001">
    <property type="entry name" value="Uracil-DNA glycosylase"/>
    <property type="match status" value="1"/>
</dbReference>
<dbReference type="NCBIfam" id="NF003592">
    <property type="entry name" value="PRK05254.1-5"/>
    <property type="match status" value="1"/>
</dbReference>
<dbReference type="Pfam" id="PF03167">
    <property type="entry name" value="UDG"/>
    <property type="match status" value="1"/>
</dbReference>
<name>A0A914C5F6_9BILA</name>
<keyword evidence="7" id="KW-0496">Mitochondrion</keyword>
<feature type="region of interest" description="Disordered" evidence="10">
    <location>
        <begin position="21"/>
        <end position="41"/>
    </location>
</feature>
<dbReference type="HAMAP" id="MF_00148">
    <property type="entry name" value="UDG"/>
    <property type="match status" value="1"/>
</dbReference>
<keyword evidence="4 7" id="KW-0227">DNA damage</keyword>
<dbReference type="InterPro" id="IPR018085">
    <property type="entry name" value="Ura-DNA_Glyclase_AS"/>
</dbReference>
<evidence type="ECO:0000256" key="4">
    <source>
        <dbReference type="ARBA" id="ARBA00022763"/>
    </source>
</evidence>
<dbReference type="PROSITE" id="PS00130">
    <property type="entry name" value="U_DNA_GLYCOSYLASE"/>
    <property type="match status" value="1"/>
</dbReference>
<dbReference type="InterPro" id="IPR002043">
    <property type="entry name" value="UDG_fam1"/>
</dbReference>
<dbReference type="NCBIfam" id="NF003589">
    <property type="entry name" value="PRK05254.1-2"/>
    <property type="match status" value="1"/>
</dbReference>
<dbReference type="Gene3D" id="3.40.470.10">
    <property type="entry name" value="Uracil-DNA glycosylase-like domain"/>
    <property type="match status" value="1"/>
</dbReference>
<dbReference type="WBParaSite" id="ACRNAN_Path_340.g1312.t1">
    <property type="protein sequence ID" value="ACRNAN_Path_340.g1312.t1"/>
    <property type="gene ID" value="ACRNAN_Path_340.g1312"/>
</dbReference>
<sequence>MAANNAKNVKIPDMFLRGARKRALTETSDSENNDPVLSNNVQNVANQEDKKVELVKKAKLDVNTTPDLSKENAPPTIRSIPGLPEASYGAKLISTLKEPGWKSALMGEFKQPYVQNVFKVLEAEEKKGVKVFPPRDLIFNAFNLTPFNKVKVVVLGQDPYHNDRQAHGLCFSVQKGVPPPPSLINIYKELKSEYPDFNIPNHGCLEEWAKQGVFMLNATLTVEAHKANSHSGIGWQKFTDAAIKILSTRREGIVFLLWGGFAHKKEALVDKKKHVVIKSAHPSPLSYHLFQGCKCFSKVNESLIKLKKQPINWKLL</sequence>
<evidence type="ECO:0000256" key="1">
    <source>
        <dbReference type="ARBA" id="ARBA00001400"/>
    </source>
</evidence>
<reference evidence="13" key="1">
    <citation type="submission" date="2022-11" db="UniProtKB">
        <authorList>
            <consortium name="WormBaseParasite"/>
        </authorList>
    </citation>
    <scope>IDENTIFICATION</scope>
</reference>